<dbReference type="InterPro" id="IPR036237">
    <property type="entry name" value="Xyl_isomerase-like_sf"/>
</dbReference>
<feature type="domain" description="Xylose isomerase-like TIM barrel" evidence="1">
    <location>
        <begin position="29"/>
        <end position="264"/>
    </location>
</feature>
<dbReference type="AlphaFoldDB" id="A0A0F9BLM7"/>
<protein>
    <recommendedName>
        <fullName evidence="1">Xylose isomerase-like TIM barrel domain-containing protein</fullName>
    </recommendedName>
</protein>
<name>A0A0F9BLM7_9ZZZZ</name>
<reference evidence="2" key="1">
    <citation type="journal article" date="2015" name="Nature">
        <title>Complex archaea that bridge the gap between prokaryotes and eukaryotes.</title>
        <authorList>
            <person name="Spang A."/>
            <person name="Saw J.H."/>
            <person name="Jorgensen S.L."/>
            <person name="Zaremba-Niedzwiedzka K."/>
            <person name="Martijn J."/>
            <person name="Lind A.E."/>
            <person name="van Eijk R."/>
            <person name="Schleper C."/>
            <person name="Guy L."/>
            <person name="Ettema T.J."/>
        </authorList>
    </citation>
    <scope>NUCLEOTIDE SEQUENCE</scope>
</reference>
<proteinExistence type="predicted"/>
<organism evidence="2">
    <name type="scientific">marine sediment metagenome</name>
    <dbReference type="NCBI Taxonomy" id="412755"/>
    <lineage>
        <taxon>unclassified sequences</taxon>
        <taxon>metagenomes</taxon>
        <taxon>ecological metagenomes</taxon>
    </lineage>
</organism>
<dbReference type="Pfam" id="PF01261">
    <property type="entry name" value="AP_endonuc_2"/>
    <property type="match status" value="1"/>
</dbReference>
<evidence type="ECO:0000259" key="1">
    <source>
        <dbReference type="Pfam" id="PF01261"/>
    </source>
</evidence>
<accession>A0A0F9BLM7</accession>
<dbReference type="InterPro" id="IPR013022">
    <property type="entry name" value="Xyl_isomerase-like_TIM-brl"/>
</dbReference>
<evidence type="ECO:0000313" key="2">
    <source>
        <dbReference type="EMBL" id="KKL14742.1"/>
    </source>
</evidence>
<dbReference type="PANTHER" id="PTHR12110:SF41">
    <property type="entry name" value="INOSOSE DEHYDRATASE"/>
    <property type="match status" value="1"/>
</dbReference>
<gene>
    <name evidence="2" type="ORF">LCGC14_2512620</name>
</gene>
<dbReference type="PANTHER" id="PTHR12110">
    <property type="entry name" value="HYDROXYPYRUVATE ISOMERASE"/>
    <property type="match status" value="1"/>
</dbReference>
<dbReference type="InterPro" id="IPR050312">
    <property type="entry name" value="IolE/XylAMocC-like"/>
</dbReference>
<dbReference type="EMBL" id="LAZR01040337">
    <property type="protein sequence ID" value="KKL14742.1"/>
    <property type="molecule type" value="Genomic_DNA"/>
</dbReference>
<dbReference type="Gene3D" id="3.20.20.150">
    <property type="entry name" value="Divalent-metal-dependent TIM barrel enzymes"/>
    <property type="match status" value="1"/>
</dbReference>
<comment type="caution">
    <text evidence="2">The sequence shown here is derived from an EMBL/GenBank/DDBJ whole genome shotgun (WGS) entry which is preliminary data.</text>
</comment>
<sequence length="270" mass="30296">MAEFKTGCQTYTWEMLGEDWKGTVDDILDIIAGSGYEGVEITNTMVGKYYDAPDDFARALETRGLLFPSFGFIPHSSITDPSCIEDELKRTEKGIDFASGFPGCRLDLAGGSTPDRENLDKKFKTMCDYYNRVAEMADKKNVPVDVHPHSHAGSIIETAEEYQRLMELTDESIVGWTPDTGHIIRGGLDLLTTLNKYSSRIRNFHFKDVDENGKWKVMGEGSCDFKGVVKLLSDTGYKGWIIGEEESDDAREDQKRAVTKNRGYLRSIGQ</sequence>
<dbReference type="SUPFAM" id="SSF51658">
    <property type="entry name" value="Xylose isomerase-like"/>
    <property type="match status" value="1"/>
</dbReference>